<dbReference type="Proteomes" id="UP000221653">
    <property type="component" value="Unassembled WGS sequence"/>
</dbReference>
<dbReference type="OrthoDB" id="5189541at2"/>
<sequence length="157" mass="16678">MSASSFAVCLVRADNRWLASRFDLAAPEKFVQAAAAHVAGLRSEGPALALAAIEDDFFVIIRPQPGGAKLYISDALAATYDDYAQAVLDAMDAEVPEVDNIDDADPWPDGDDDILSDLGLSDQVLDVIAGDADAWASEQIDQILEELGVDASLDAIR</sequence>
<accession>A0A2A9DLR2</accession>
<comment type="caution">
    <text evidence="1">The sequence shown here is derived from an EMBL/GenBank/DDBJ whole genome shotgun (WGS) entry which is preliminary data.</text>
</comment>
<organism evidence="1 2">
    <name type="scientific">Corynebacterium renale</name>
    <dbReference type="NCBI Taxonomy" id="1724"/>
    <lineage>
        <taxon>Bacteria</taxon>
        <taxon>Bacillati</taxon>
        <taxon>Actinomycetota</taxon>
        <taxon>Actinomycetes</taxon>
        <taxon>Mycobacteriales</taxon>
        <taxon>Corynebacteriaceae</taxon>
        <taxon>Corynebacterium</taxon>
    </lineage>
</organism>
<dbReference type="EMBL" id="PDJF01000001">
    <property type="protein sequence ID" value="PFG27524.1"/>
    <property type="molecule type" value="Genomic_DNA"/>
</dbReference>
<dbReference type="STRING" id="1724.GCA_001044175_01470"/>
<evidence type="ECO:0000313" key="1">
    <source>
        <dbReference type="EMBL" id="PFG27524.1"/>
    </source>
</evidence>
<protein>
    <submittedName>
        <fullName evidence="1">Putative tRNA adenosine deaminase-associated protein</fullName>
    </submittedName>
</protein>
<dbReference type="InterPro" id="IPR023869">
    <property type="entry name" value="tRNA_Adeno_NH3ase_assoc_put"/>
</dbReference>
<keyword evidence="2" id="KW-1185">Reference proteome</keyword>
<name>A0A2A9DLR2_9CORY</name>
<dbReference type="NCBIfam" id="TIGR03941">
    <property type="entry name" value="tRNA_deam_assoc"/>
    <property type="match status" value="1"/>
</dbReference>
<proteinExistence type="predicted"/>
<reference evidence="1 2" key="1">
    <citation type="submission" date="2017-10" db="EMBL/GenBank/DDBJ databases">
        <title>Sequencing the genomes of 1000 actinobacteria strains.</title>
        <authorList>
            <person name="Klenk H.-P."/>
        </authorList>
    </citation>
    <scope>NUCLEOTIDE SEQUENCE [LARGE SCALE GENOMIC DNA]</scope>
    <source>
        <strain evidence="1 2">DSM 20688</strain>
    </source>
</reference>
<evidence type="ECO:0000313" key="2">
    <source>
        <dbReference type="Proteomes" id="UP000221653"/>
    </source>
</evidence>
<dbReference type="RefSeq" id="WP_048379812.1">
    <property type="nucleotide sequence ID" value="NZ_LDYE01000004.1"/>
</dbReference>
<dbReference type="AlphaFoldDB" id="A0A2A9DLR2"/>
<gene>
    <name evidence="1" type="ORF">ATK06_0590</name>
</gene>